<dbReference type="PANTHER" id="PTHR32444:SF183">
    <property type="entry name" value="APPLE DOMAIN-CONTAINING PROTEIN"/>
    <property type="match status" value="1"/>
</dbReference>
<dbReference type="EMBL" id="SMOL01000695">
    <property type="protein sequence ID" value="KAB2601933.1"/>
    <property type="molecule type" value="Genomic_DNA"/>
</dbReference>
<evidence type="ECO:0000256" key="6">
    <source>
        <dbReference type="ARBA" id="ARBA00022741"/>
    </source>
</evidence>
<dbReference type="EC" id="2.7.11.1" evidence="1"/>
<evidence type="ECO:0000256" key="10">
    <source>
        <dbReference type="ARBA" id="ARBA00023170"/>
    </source>
</evidence>
<evidence type="ECO:0000313" key="20">
    <source>
        <dbReference type="EMBL" id="KAB2601933.1"/>
    </source>
</evidence>
<dbReference type="SMART" id="SM00473">
    <property type="entry name" value="PAN_AP"/>
    <property type="match status" value="1"/>
</dbReference>
<evidence type="ECO:0000313" key="21">
    <source>
        <dbReference type="Proteomes" id="UP000327157"/>
    </source>
</evidence>
<protein>
    <recommendedName>
        <fullName evidence="1">non-specific serine/threonine protein kinase</fullName>
        <ecNumber evidence="1">2.7.11.1</ecNumber>
    </recommendedName>
</protein>
<dbReference type="InterPro" id="IPR036426">
    <property type="entry name" value="Bulb-type_lectin_dom_sf"/>
</dbReference>
<dbReference type="Gene3D" id="3.50.4.10">
    <property type="entry name" value="Hepatocyte Growth Factor"/>
    <property type="match status" value="1"/>
</dbReference>
<evidence type="ECO:0000256" key="7">
    <source>
        <dbReference type="ARBA" id="ARBA00022777"/>
    </source>
</evidence>
<dbReference type="GO" id="GO:0004674">
    <property type="term" value="F:protein serine/threonine kinase activity"/>
    <property type="evidence" value="ECO:0007669"/>
    <property type="project" value="UniProtKB-KW"/>
</dbReference>
<evidence type="ECO:0000256" key="15">
    <source>
        <dbReference type="SAM" id="Phobius"/>
    </source>
</evidence>
<keyword evidence="15" id="KW-1133">Transmembrane helix</keyword>
<feature type="domain" description="Apple" evidence="19">
    <location>
        <begin position="339"/>
        <end position="419"/>
    </location>
</feature>
<keyword evidence="11" id="KW-0325">Glycoprotein</keyword>
<evidence type="ECO:0000256" key="8">
    <source>
        <dbReference type="ARBA" id="ARBA00022840"/>
    </source>
</evidence>
<keyword evidence="6 14" id="KW-0547">Nucleotide-binding</keyword>
<organism evidence="20 21">
    <name type="scientific">Pyrus ussuriensis x Pyrus communis</name>
    <dbReference type="NCBI Taxonomy" id="2448454"/>
    <lineage>
        <taxon>Eukaryota</taxon>
        <taxon>Viridiplantae</taxon>
        <taxon>Streptophyta</taxon>
        <taxon>Embryophyta</taxon>
        <taxon>Tracheophyta</taxon>
        <taxon>Spermatophyta</taxon>
        <taxon>Magnoliopsida</taxon>
        <taxon>eudicotyledons</taxon>
        <taxon>Gunneridae</taxon>
        <taxon>Pentapetalae</taxon>
        <taxon>rosids</taxon>
        <taxon>fabids</taxon>
        <taxon>Rosales</taxon>
        <taxon>Rosaceae</taxon>
        <taxon>Amygdaloideae</taxon>
        <taxon>Maleae</taxon>
        <taxon>Pyrus</taxon>
    </lineage>
</organism>
<dbReference type="Pfam" id="PF01453">
    <property type="entry name" value="B_lectin"/>
    <property type="match status" value="1"/>
</dbReference>
<evidence type="ECO:0000256" key="3">
    <source>
        <dbReference type="ARBA" id="ARBA00022553"/>
    </source>
</evidence>
<dbReference type="InterPro" id="IPR000719">
    <property type="entry name" value="Prot_kinase_dom"/>
</dbReference>
<dbReference type="Pfam" id="PF08276">
    <property type="entry name" value="PAN_2"/>
    <property type="match status" value="1"/>
</dbReference>
<gene>
    <name evidence="20" type="ORF">D8674_002938</name>
</gene>
<dbReference type="SMART" id="SM00220">
    <property type="entry name" value="S_TKc"/>
    <property type="match status" value="1"/>
</dbReference>
<proteinExistence type="predicted"/>
<evidence type="ECO:0000256" key="5">
    <source>
        <dbReference type="ARBA" id="ARBA00022729"/>
    </source>
</evidence>
<evidence type="ECO:0000259" key="17">
    <source>
        <dbReference type="PROSITE" id="PS50011"/>
    </source>
</evidence>
<evidence type="ECO:0000256" key="11">
    <source>
        <dbReference type="ARBA" id="ARBA00023180"/>
    </source>
</evidence>
<dbReference type="PROSITE" id="PS50011">
    <property type="entry name" value="PROTEIN_KINASE_DOM"/>
    <property type="match status" value="1"/>
</dbReference>
<evidence type="ECO:0000256" key="1">
    <source>
        <dbReference type="ARBA" id="ARBA00012513"/>
    </source>
</evidence>
<dbReference type="InterPro" id="IPR027443">
    <property type="entry name" value="IPNS-like_sf"/>
</dbReference>
<dbReference type="InterPro" id="IPR000858">
    <property type="entry name" value="S_locus_glycoprot_dom"/>
</dbReference>
<keyword evidence="2" id="KW-0723">Serine/threonine-protein kinase</keyword>
<dbReference type="OrthoDB" id="543442at2759"/>
<evidence type="ECO:0000256" key="13">
    <source>
        <dbReference type="ARBA" id="ARBA00048679"/>
    </source>
</evidence>
<dbReference type="SUPFAM" id="SSF56112">
    <property type="entry name" value="Protein kinase-like (PK-like)"/>
    <property type="match status" value="1"/>
</dbReference>
<feature type="domain" description="Protein kinase" evidence="17">
    <location>
        <begin position="502"/>
        <end position="779"/>
    </location>
</feature>
<evidence type="ECO:0000256" key="14">
    <source>
        <dbReference type="PROSITE-ProRule" id="PRU10141"/>
    </source>
</evidence>
<feature type="binding site" evidence="14">
    <location>
        <position position="530"/>
    </location>
    <ligand>
        <name>ATP</name>
        <dbReference type="ChEBI" id="CHEBI:30616"/>
    </ligand>
</feature>
<evidence type="ECO:0000256" key="2">
    <source>
        <dbReference type="ARBA" id="ARBA00022527"/>
    </source>
</evidence>
<dbReference type="GO" id="GO:0030246">
    <property type="term" value="F:carbohydrate binding"/>
    <property type="evidence" value="ECO:0007669"/>
    <property type="project" value="UniProtKB-KW"/>
</dbReference>
<reference evidence="21" key="2">
    <citation type="submission" date="2019-10" db="EMBL/GenBank/DDBJ databases">
        <title>A de novo genome assembly of a pear dwarfing rootstock.</title>
        <authorList>
            <person name="Wang F."/>
            <person name="Wang J."/>
            <person name="Li S."/>
            <person name="Zhang Y."/>
            <person name="Fang M."/>
            <person name="Ma L."/>
            <person name="Zhao Y."/>
            <person name="Jiang S."/>
        </authorList>
    </citation>
    <scope>NUCLEOTIDE SEQUENCE [LARGE SCALE GENOMIC DNA]</scope>
</reference>
<feature type="transmembrane region" description="Helical" evidence="15">
    <location>
        <begin position="445"/>
        <end position="467"/>
    </location>
</feature>
<evidence type="ECO:0000256" key="16">
    <source>
        <dbReference type="SAM" id="SignalP"/>
    </source>
</evidence>
<dbReference type="FunFam" id="1.10.510.10:FF:000060">
    <property type="entry name" value="G-type lectin S-receptor-like serine/threonine-protein kinase"/>
    <property type="match status" value="1"/>
</dbReference>
<comment type="catalytic activity">
    <reaction evidence="13">
        <text>L-seryl-[protein] + ATP = O-phospho-L-seryl-[protein] + ADP + H(+)</text>
        <dbReference type="Rhea" id="RHEA:17989"/>
        <dbReference type="Rhea" id="RHEA-COMP:9863"/>
        <dbReference type="Rhea" id="RHEA-COMP:11604"/>
        <dbReference type="ChEBI" id="CHEBI:15378"/>
        <dbReference type="ChEBI" id="CHEBI:29999"/>
        <dbReference type="ChEBI" id="CHEBI:30616"/>
        <dbReference type="ChEBI" id="CHEBI:83421"/>
        <dbReference type="ChEBI" id="CHEBI:456216"/>
        <dbReference type="EC" id="2.7.11.1"/>
    </reaction>
</comment>
<dbReference type="GO" id="GO:0005524">
    <property type="term" value="F:ATP binding"/>
    <property type="evidence" value="ECO:0007669"/>
    <property type="project" value="UniProtKB-UniRule"/>
</dbReference>
<feature type="signal peptide" evidence="16">
    <location>
        <begin position="1"/>
        <end position="19"/>
    </location>
</feature>
<dbReference type="PROSITE" id="PS00108">
    <property type="entry name" value="PROTEIN_KINASE_ST"/>
    <property type="match status" value="1"/>
</dbReference>
<dbReference type="Gene3D" id="3.30.200.20">
    <property type="entry name" value="Phosphorylase Kinase, domain 1"/>
    <property type="match status" value="1"/>
</dbReference>
<reference evidence="20 21" key="1">
    <citation type="submission" date="2019-09" db="EMBL/GenBank/DDBJ databases">
        <authorList>
            <person name="Ou C."/>
        </authorList>
    </citation>
    <scope>NUCLEOTIDE SEQUENCE [LARGE SCALE GENOMIC DNA]</scope>
    <source>
        <strain evidence="20">S2</strain>
        <tissue evidence="20">Leaf</tissue>
    </source>
</reference>
<keyword evidence="20" id="KW-0430">Lectin</keyword>
<evidence type="ECO:0000259" key="19">
    <source>
        <dbReference type="PROSITE" id="PS50948"/>
    </source>
</evidence>
<keyword evidence="21" id="KW-1185">Reference proteome</keyword>
<dbReference type="CDD" id="cd01098">
    <property type="entry name" value="PAN_AP_plant"/>
    <property type="match status" value="1"/>
</dbReference>
<dbReference type="InterPro" id="IPR001245">
    <property type="entry name" value="Ser-Thr/Tyr_kinase_cat_dom"/>
</dbReference>
<dbReference type="PROSITE" id="PS50948">
    <property type="entry name" value="PAN"/>
    <property type="match status" value="1"/>
</dbReference>
<dbReference type="FunFam" id="3.30.200.20:FF:000195">
    <property type="entry name" value="G-type lectin S-receptor-like serine/threonine-protein kinase"/>
    <property type="match status" value="1"/>
</dbReference>
<dbReference type="Gene3D" id="2.90.10.10">
    <property type="entry name" value="Bulb-type lectin domain"/>
    <property type="match status" value="1"/>
</dbReference>
<dbReference type="CDD" id="cd14066">
    <property type="entry name" value="STKc_IRAK"/>
    <property type="match status" value="1"/>
</dbReference>
<keyword evidence="8 14" id="KW-0067">ATP-binding</keyword>
<evidence type="ECO:0000256" key="9">
    <source>
        <dbReference type="ARBA" id="ARBA00023157"/>
    </source>
</evidence>
<dbReference type="Proteomes" id="UP000327157">
    <property type="component" value="Chromosome 10"/>
</dbReference>
<dbReference type="FunFam" id="2.90.10.10:FF:000004">
    <property type="entry name" value="G-type lectin S-receptor-like serine/threonine-protein kinase"/>
    <property type="match status" value="1"/>
</dbReference>
<dbReference type="GO" id="GO:0048544">
    <property type="term" value="P:recognition of pollen"/>
    <property type="evidence" value="ECO:0007669"/>
    <property type="project" value="InterPro"/>
</dbReference>
<evidence type="ECO:0000256" key="4">
    <source>
        <dbReference type="ARBA" id="ARBA00022679"/>
    </source>
</evidence>
<dbReference type="InterPro" id="IPR008271">
    <property type="entry name" value="Ser/Thr_kinase_AS"/>
</dbReference>
<dbReference type="Pfam" id="PF07714">
    <property type="entry name" value="PK_Tyr_Ser-Thr"/>
    <property type="match status" value="1"/>
</dbReference>
<feature type="chain" id="PRO_5024435075" description="non-specific serine/threonine protein kinase" evidence="16">
    <location>
        <begin position="20"/>
        <end position="1302"/>
    </location>
</feature>
<dbReference type="Pfam" id="PF00954">
    <property type="entry name" value="S_locus_glycop"/>
    <property type="match status" value="1"/>
</dbReference>
<accession>A0A5N5FGC9</accession>
<dbReference type="Gene3D" id="2.60.120.330">
    <property type="entry name" value="B-lactam Antibiotic, Isopenicillin N Synthase, Chain"/>
    <property type="match status" value="1"/>
</dbReference>
<sequence>MCLLLFYSSLLLIIAAVFSTADDATNTFQSIADGQTIVSDGGTFELGFFSPGASKNRYVGIWYKKISVTTIVWVANRDTPLTDSSGVLKVTNPGLLVLLSHNMSTVWSSNTSRTAQNPVARLLDSGNLVVMDGSDVDPENYLWQSFDYPGDTFLPGAKLGRNTVTGFNWHFRSWKSPQDPSHGNYTYQLGPKGYAEKFVREGSVIKFRSGPWTGVHFQFSGTPQLNTSPIYTYSLFSEPDEIYYSYKLHNNSILSRVVLTSDGIVQRYTWIDRTKGWLLQLIAQIDNCDNYALCGVYGACNIEKAPVCSCLKGFKPKYPKEWDLVDWSNGCVRNAPLNCSGDVFKQYSGIKLPSTEQSWHNISMNLKECEMVCAKNCSCTAYTNLDFRDGGSGCLMWYGDLIDIRYFAENGQDIYIRMAASELDHEDNTKINAQYSESNVKKMRIIVTSTVLSTGLLILGLALLYAWKKKRQKDGKLRSNQKEDLELPLFDLSNVVCATSDFSNHNKLGEGGFGSVYKGTLKDGQEIAVKRLSKHSRQGLNELKNEVTHIAKLQHRNLVKLLGCCIQEDEMMLIYEFMPNKSLDFFIFDQRKSTLLDWPKRFEIINGIARGLLYLHQDSRLRVIHRDLKAGNILLDGEFNAKISDFGLARSFGGNETTAKTKKVVGTYGYMSPEYAIDGCYSIKSDVYSFGVMVLEIVNGKRNRGFSHPGHNLNLLGHAWNLYTEGMSIELLDTSVGDSSNQHEVLRSIHVGLLCVQRNPADRPSMPAAVLMLSGESALPQPQKPGFYSERFLDDNNVDPCANEAAFSANDGCLASAPFPTNTVYPKGFMAVNGLQSLGRVKLADLTPAEGLPSDSYKLSVSTLSQSLAQHSAAIIQFPVSDGALLRSGLDSCHLYFHQKASYPAADMVNNNDPRDWCKTSGYNADPQLWLETYDYRPGLTLLEPNNTMEFPPAGLPDIFSMLAKAARDILDAISFYLNLRSSAFTEVLDNVPLRNQEISSSVLSVCCHARPSFQGAQHHNFTTQGDGQLVMYSDHEHQIDKSLISLVKSDKAGLHVKDFHGRWVLVDENLGPQEAIVYPGLALYQATAGYVNPALQRTEPTNTQSNLFGRCSLSFKLMPKSMTHLNCSEMRAAGHGVEPQFQLPVAVDDFMQRSHPADQLFNRLSFQSFNFHAAQDGSVKPLLRKRKSERTKPLPPSKRLRVEAQRVLKERVQDIADKKGIKLRFCNLKECESHIQTLDSPCANIRMEIGWPHGVPFVHPHDLPNKAKIGFLEAYEPGWTATHDMESSLTEPGQAGQSTLS</sequence>
<keyword evidence="4" id="KW-0808">Transferase</keyword>
<evidence type="ECO:0000256" key="12">
    <source>
        <dbReference type="ARBA" id="ARBA00047899"/>
    </source>
</evidence>
<evidence type="ECO:0000259" key="18">
    <source>
        <dbReference type="PROSITE" id="PS50927"/>
    </source>
</evidence>
<dbReference type="SMART" id="SM00108">
    <property type="entry name" value="B_lectin"/>
    <property type="match status" value="1"/>
</dbReference>
<keyword evidence="15" id="KW-0812">Transmembrane</keyword>
<keyword evidence="5 16" id="KW-0732">Signal</keyword>
<keyword evidence="15" id="KW-0472">Membrane</keyword>
<name>A0A5N5FGC9_9ROSA</name>
<dbReference type="InterPro" id="IPR003609">
    <property type="entry name" value="Pan_app"/>
</dbReference>
<dbReference type="PROSITE" id="PS50927">
    <property type="entry name" value="BULB_LECTIN"/>
    <property type="match status" value="1"/>
</dbReference>
<dbReference type="InterPro" id="IPR017441">
    <property type="entry name" value="Protein_kinase_ATP_BS"/>
</dbReference>
<keyword evidence="9" id="KW-1015">Disulfide bond</keyword>
<dbReference type="FunFam" id="3.50.4.10:FF:000002">
    <property type="entry name" value="G-type lectin S-receptor-like serine/threonine-protein kinase"/>
    <property type="match status" value="1"/>
</dbReference>
<keyword evidence="3" id="KW-0597">Phosphoprotein</keyword>
<feature type="domain" description="Bulb-type lectin" evidence="18">
    <location>
        <begin position="22"/>
        <end position="143"/>
    </location>
</feature>
<dbReference type="CDD" id="cd00028">
    <property type="entry name" value="B_lectin"/>
    <property type="match status" value="1"/>
</dbReference>
<dbReference type="Gene3D" id="1.10.510.10">
    <property type="entry name" value="Transferase(Phosphotransferase) domain 1"/>
    <property type="match status" value="1"/>
</dbReference>
<comment type="caution">
    <text evidence="20">The sequence shown here is derived from an EMBL/GenBank/DDBJ whole genome shotgun (WGS) entry which is preliminary data.</text>
</comment>
<dbReference type="InterPro" id="IPR011009">
    <property type="entry name" value="Kinase-like_dom_sf"/>
</dbReference>
<keyword evidence="7 20" id="KW-0418">Kinase</keyword>
<dbReference type="PANTHER" id="PTHR32444">
    <property type="entry name" value="BULB-TYPE LECTIN DOMAIN-CONTAINING PROTEIN"/>
    <property type="match status" value="1"/>
</dbReference>
<comment type="catalytic activity">
    <reaction evidence="12">
        <text>L-threonyl-[protein] + ATP = O-phospho-L-threonyl-[protein] + ADP + H(+)</text>
        <dbReference type="Rhea" id="RHEA:46608"/>
        <dbReference type="Rhea" id="RHEA-COMP:11060"/>
        <dbReference type="Rhea" id="RHEA-COMP:11605"/>
        <dbReference type="ChEBI" id="CHEBI:15378"/>
        <dbReference type="ChEBI" id="CHEBI:30013"/>
        <dbReference type="ChEBI" id="CHEBI:30616"/>
        <dbReference type="ChEBI" id="CHEBI:61977"/>
        <dbReference type="ChEBI" id="CHEBI:456216"/>
        <dbReference type="EC" id="2.7.11.1"/>
    </reaction>
</comment>
<keyword evidence="10 20" id="KW-0675">Receptor</keyword>
<dbReference type="InterPro" id="IPR001480">
    <property type="entry name" value="Bulb-type_lectin_dom"/>
</dbReference>
<dbReference type="SUPFAM" id="SSF51110">
    <property type="entry name" value="alpha-D-mannose-specific plant lectins"/>
    <property type="match status" value="1"/>
</dbReference>
<dbReference type="PROSITE" id="PS00107">
    <property type="entry name" value="PROTEIN_KINASE_ATP"/>
    <property type="match status" value="1"/>
</dbReference>
<reference evidence="20 21" key="3">
    <citation type="submission" date="2019-11" db="EMBL/GenBank/DDBJ databases">
        <title>A de novo genome assembly of a pear dwarfing rootstock.</title>
        <authorList>
            <person name="Wang F."/>
            <person name="Wang J."/>
            <person name="Li S."/>
            <person name="Zhang Y."/>
            <person name="Fang M."/>
            <person name="Ma L."/>
            <person name="Zhao Y."/>
            <person name="Jiang S."/>
        </authorList>
    </citation>
    <scope>NUCLEOTIDE SEQUENCE [LARGE SCALE GENOMIC DNA]</scope>
    <source>
        <strain evidence="20">S2</strain>
        <tissue evidence="20">Leaf</tissue>
    </source>
</reference>